<evidence type="ECO:0000256" key="1">
    <source>
        <dbReference type="SAM" id="MobiDB-lite"/>
    </source>
</evidence>
<accession>A0ABY0HEC6</accession>
<reference evidence="2 3" key="1">
    <citation type="submission" date="2018-06" db="EMBL/GenBank/DDBJ databases">
        <title>Complete Genomes of Monosporascus.</title>
        <authorList>
            <person name="Robinson A.J."/>
            <person name="Natvig D.O."/>
        </authorList>
    </citation>
    <scope>NUCLEOTIDE SEQUENCE [LARGE SCALE GENOMIC DNA]</scope>
    <source>
        <strain evidence="2 3">CBS 609.92</strain>
    </source>
</reference>
<feature type="region of interest" description="Disordered" evidence="1">
    <location>
        <begin position="77"/>
        <end position="109"/>
    </location>
</feature>
<evidence type="ECO:0000313" key="2">
    <source>
        <dbReference type="EMBL" id="RYO91534.1"/>
    </source>
</evidence>
<sequence length="140" mass="15527">MMRTSRSDSNSIPTTRTLATYCRQGALPCHCEASLLRHAEALPFRHPRARSLHSSSSFLNQAPDDGAEEVEAGLLADVESPQPKPAFPYDNVPSNNRYTDVTSGTRASRDGHCRDLGRNPMHCLLPKTFCMDPIDHMAIY</sequence>
<keyword evidence="3" id="KW-1185">Reference proteome</keyword>
<dbReference type="EMBL" id="QJNS01000040">
    <property type="protein sequence ID" value="RYO91534.1"/>
    <property type="molecule type" value="Genomic_DNA"/>
</dbReference>
<proteinExistence type="predicted"/>
<name>A0ABY0HEC6_9PEZI</name>
<feature type="compositionally biased region" description="Polar residues" evidence="1">
    <location>
        <begin position="92"/>
        <end position="106"/>
    </location>
</feature>
<dbReference type="Proteomes" id="UP000294003">
    <property type="component" value="Unassembled WGS sequence"/>
</dbReference>
<evidence type="ECO:0000313" key="3">
    <source>
        <dbReference type="Proteomes" id="UP000294003"/>
    </source>
</evidence>
<organism evidence="2 3">
    <name type="scientific">Monosporascus cannonballus</name>
    <dbReference type="NCBI Taxonomy" id="155416"/>
    <lineage>
        <taxon>Eukaryota</taxon>
        <taxon>Fungi</taxon>
        <taxon>Dikarya</taxon>
        <taxon>Ascomycota</taxon>
        <taxon>Pezizomycotina</taxon>
        <taxon>Sordariomycetes</taxon>
        <taxon>Xylariomycetidae</taxon>
        <taxon>Xylariales</taxon>
        <taxon>Xylariales incertae sedis</taxon>
        <taxon>Monosporascus</taxon>
    </lineage>
</organism>
<gene>
    <name evidence="2" type="ORF">DL762_002148</name>
</gene>
<protein>
    <submittedName>
        <fullName evidence="2">Uncharacterized protein</fullName>
    </submittedName>
</protein>
<comment type="caution">
    <text evidence="2">The sequence shown here is derived from an EMBL/GenBank/DDBJ whole genome shotgun (WGS) entry which is preliminary data.</text>
</comment>